<evidence type="ECO:0000256" key="4">
    <source>
        <dbReference type="ARBA" id="ARBA00022989"/>
    </source>
</evidence>
<feature type="transmembrane region" description="Helical" evidence="6">
    <location>
        <begin position="412"/>
        <end position="431"/>
    </location>
</feature>
<dbReference type="PROSITE" id="PS00217">
    <property type="entry name" value="SUGAR_TRANSPORT_2"/>
    <property type="match status" value="1"/>
</dbReference>
<evidence type="ECO:0000256" key="2">
    <source>
        <dbReference type="ARBA" id="ARBA00022448"/>
    </source>
</evidence>
<comment type="subcellular location">
    <subcellularLocation>
        <location evidence="1">Cell membrane</location>
        <topology evidence="1">Multi-pass membrane protein</topology>
    </subcellularLocation>
</comment>
<dbReference type="InterPro" id="IPR020846">
    <property type="entry name" value="MFS_dom"/>
</dbReference>
<dbReference type="InterPro" id="IPR005829">
    <property type="entry name" value="Sugar_transporter_CS"/>
</dbReference>
<evidence type="ECO:0000256" key="3">
    <source>
        <dbReference type="ARBA" id="ARBA00022692"/>
    </source>
</evidence>
<dbReference type="Proteomes" id="UP000490800">
    <property type="component" value="Unassembled WGS sequence"/>
</dbReference>
<keyword evidence="2" id="KW-0813">Transport</keyword>
<dbReference type="AlphaFoldDB" id="A0A7X3JZ15"/>
<dbReference type="Pfam" id="PF11700">
    <property type="entry name" value="ATG22"/>
    <property type="match status" value="1"/>
</dbReference>
<name>A0A7X3JZ15_9BACL</name>
<dbReference type="EMBL" id="RHLK01000003">
    <property type="protein sequence ID" value="MVO99586.1"/>
    <property type="molecule type" value="Genomic_DNA"/>
</dbReference>
<dbReference type="InterPro" id="IPR036259">
    <property type="entry name" value="MFS_trans_sf"/>
</dbReference>
<keyword evidence="4 6" id="KW-1133">Transmembrane helix</keyword>
<keyword evidence="5 6" id="KW-0472">Membrane</keyword>
<evidence type="ECO:0000313" key="8">
    <source>
        <dbReference type="EMBL" id="MVO99586.1"/>
    </source>
</evidence>
<feature type="transmembrane region" description="Helical" evidence="6">
    <location>
        <begin position="202"/>
        <end position="220"/>
    </location>
</feature>
<keyword evidence="3 6" id="KW-0812">Transmembrane</keyword>
<sequence>MAQTNPAPQAPLPAKGRKLFLSRPVLSWGLNDLANTIFSSNIVTLFFPFYLTQVIGGDARLDQVASTFITYSNALSGLLIVLLSPLYGVWMDRTGRKKGALVPFTLLAIAFTMLMALASSWGSGAAVLGMPVGIVSVLLCFVIAKFFFSSSVVFYDAMISDLGGPKEIPLISGFGVALGYFGTLIGLAVYPLASGQHYEQTFMPSALLYLLFSLPIILFYKEASGGKQSAAVRTSFLSGYKEIITTFKEMKKYRPIFLFMVAFFFFNDALQTAISVMAVYAKTVVGFTTDRFLILYLAATVSSIFGSFIFGYITRRYGAKRAVTSVAVLLIAAIALGTLAVNETMFWAAGVIYGISMGSMWVTSRTLIVELSPPDKRGQFFGLFAFSGKVSSIVGPLLYGTLTYTLQDYGTLASRIALGSLLIMVIIGLFVHARIPKENKAA</sequence>
<dbReference type="PANTHER" id="PTHR23519">
    <property type="entry name" value="AUTOPHAGY-RELATED PROTEIN 22"/>
    <property type="match status" value="1"/>
</dbReference>
<evidence type="ECO:0000256" key="1">
    <source>
        <dbReference type="ARBA" id="ARBA00004651"/>
    </source>
</evidence>
<feature type="domain" description="Major facilitator superfamily (MFS) profile" evidence="7">
    <location>
        <begin position="256"/>
        <end position="442"/>
    </location>
</feature>
<feature type="transmembrane region" description="Helical" evidence="6">
    <location>
        <begin position="101"/>
        <end position="121"/>
    </location>
</feature>
<reference evidence="8 9" key="1">
    <citation type="journal article" date="2019" name="Microorganisms">
        <title>Paenibacillus lutrae sp. nov., A Chitinolytic Species Isolated from A River Otter in Castril Natural Park, Granada, Spain.</title>
        <authorList>
            <person name="Rodriguez M."/>
            <person name="Reina J.C."/>
            <person name="Bejar V."/>
            <person name="Llamas I."/>
        </authorList>
    </citation>
    <scope>NUCLEOTIDE SEQUENCE [LARGE SCALE GENOMIC DNA]</scope>
    <source>
        <strain evidence="8 9">N10</strain>
    </source>
</reference>
<evidence type="ECO:0000256" key="6">
    <source>
        <dbReference type="SAM" id="Phobius"/>
    </source>
</evidence>
<dbReference type="SUPFAM" id="SSF103473">
    <property type="entry name" value="MFS general substrate transporter"/>
    <property type="match status" value="1"/>
</dbReference>
<organism evidence="8 9">
    <name type="scientific">Paenibacillus lutrae</name>
    <dbReference type="NCBI Taxonomy" id="2078573"/>
    <lineage>
        <taxon>Bacteria</taxon>
        <taxon>Bacillati</taxon>
        <taxon>Bacillota</taxon>
        <taxon>Bacilli</taxon>
        <taxon>Bacillales</taxon>
        <taxon>Paenibacillaceae</taxon>
        <taxon>Paenibacillus</taxon>
    </lineage>
</organism>
<comment type="caution">
    <text evidence="8">The sequence shown here is derived from an EMBL/GenBank/DDBJ whole genome shotgun (WGS) entry which is preliminary data.</text>
</comment>
<gene>
    <name evidence="8" type="ORF">EDM21_08595</name>
</gene>
<feature type="transmembrane region" description="Helical" evidence="6">
    <location>
        <begin position="256"/>
        <end position="281"/>
    </location>
</feature>
<evidence type="ECO:0000259" key="7">
    <source>
        <dbReference type="PROSITE" id="PS50850"/>
    </source>
</evidence>
<keyword evidence="9" id="KW-1185">Reference proteome</keyword>
<dbReference type="InterPro" id="IPR050495">
    <property type="entry name" value="ATG22/LtaA_families"/>
</dbReference>
<feature type="transmembrane region" description="Helical" evidence="6">
    <location>
        <begin position="71"/>
        <end position="89"/>
    </location>
</feature>
<feature type="transmembrane region" description="Helical" evidence="6">
    <location>
        <begin position="168"/>
        <end position="190"/>
    </location>
</feature>
<dbReference type="PROSITE" id="PS50850">
    <property type="entry name" value="MFS"/>
    <property type="match status" value="1"/>
</dbReference>
<feature type="transmembrane region" description="Helical" evidence="6">
    <location>
        <begin position="293"/>
        <end position="313"/>
    </location>
</feature>
<dbReference type="GO" id="GO:0005886">
    <property type="term" value="C:plasma membrane"/>
    <property type="evidence" value="ECO:0007669"/>
    <property type="project" value="UniProtKB-SubCell"/>
</dbReference>
<feature type="transmembrane region" description="Helical" evidence="6">
    <location>
        <begin position="380"/>
        <end position="400"/>
    </location>
</feature>
<feature type="transmembrane region" description="Helical" evidence="6">
    <location>
        <begin position="25"/>
        <end position="51"/>
    </location>
</feature>
<accession>A0A7X3JZ15</accession>
<evidence type="ECO:0000313" key="9">
    <source>
        <dbReference type="Proteomes" id="UP000490800"/>
    </source>
</evidence>
<proteinExistence type="predicted"/>
<feature type="transmembrane region" description="Helical" evidence="6">
    <location>
        <begin position="127"/>
        <end position="148"/>
    </location>
</feature>
<feature type="transmembrane region" description="Helical" evidence="6">
    <location>
        <begin position="347"/>
        <end position="368"/>
    </location>
</feature>
<dbReference type="InterPro" id="IPR024671">
    <property type="entry name" value="Atg22-like"/>
</dbReference>
<dbReference type="GO" id="GO:0022857">
    <property type="term" value="F:transmembrane transporter activity"/>
    <property type="evidence" value="ECO:0007669"/>
    <property type="project" value="InterPro"/>
</dbReference>
<evidence type="ECO:0000256" key="5">
    <source>
        <dbReference type="ARBA" id="ARBA00023136"/>
    </source>
</evidence>
<dbReference type="PANTHER" id="PTHR23519:SF1">
    <property type="entry name" value="AUTOPHAGY-RELATED PROTEIN 22"/>
    <property type="match status" value="1"/>
</dbReference>
<dbReference type="Gene3D" id="1.20.1250.20">
    <property type="entry name" value="MFS general substrate transporter like domains"/>
    <property type="match status" value="2"/>
</dbReference>
<dbReference type="OrthoDB" id="9768783at2"/>
<feature type="transmembrane region" description="Helical" evidence="6">
    <location>
        <begin position="322"/>
        <end position="341"/>
    </location>
</feature>
<dbReference type="RefSeq" id="WP_157334630.1">
    <property type="nucleotide sequence ID" value="NZ_RHLK01000003.1"/>
</dbReference>
<protein>
    <submittedName>
        <fullName evidence="8">MFS transporter</fullName>
    </submittedName>
</protein>